<dbReference type="Pfam" id="PF13407">
    <property type="entry name" value="Peripla_BP_4"/>
    <property type="match status" value="1"/>
</dbReference>
<dbReference type="RefSeq" id="WP_070195330.1">
    <property type="nucleotide sequence ID" value="NZ_LJGU01000108.1"/>
</dbReference>
<evidence type="ECO:0000313" key="7">
    <source>
        <dbReference type="Proteomes" id="UP000176101"/>
    </source>
</evidence>
<feature type="chain" id="PRO_5039668779" description="Periplasmic binding protein domain-containing protein" evidence="4">
    <location>
        <begin position="22"/>
        <end position="330"/>
    </location>
</feature>
<dbReference type="OrthoDB" id="9808136at2"/>
<feature type="domain" description="Periplasmic binding protein" evidence="5">
    <location>
        <begin position="43"/>
        <end position="299"/>
    </location>
</feature>
<evidence type="ECO:0000256" key="4">
    <source>
        <dbReference type="SAM" id="SignalP"/>
    </source>
</evidence>
<dbReference type="CDD" id="cd06308">
    <property type="entry name" value="PBP1_sensor_kinase-like"/>
    <property type="match status" value="1"/>
</dbReference>
<proteinExistence type="inferred from homology"/>
<evidence type="ECO:0000256" key="1">
    <source>
        <dbReference type="ARBA" id="ARBA00004196"/>
    </source>
</evidence>
<dbReference type="GO" id="GO:0030313">
    <property type="term" value="C:cell envelope"/>
    <property type="evidence" value="ECO:0007669"/>
    <property type="project" value="UniProtKB-SubCell"/>
</dbReference>
<dbReference type="PROSITE" id="PS51257">
    <property type="entry name" value="PROKAR_LIPOPROTEIN"/>
    <property type="match status" value="1"/>
</dbReference>
<name>A0A1E7KM03_9ACTN</name>
<gene>
    <name evidence="6" type="ORF">AN216_04795</name>
</gene>
<evidence type="ECO:0000259" key="5">
    <source>
        <dbReference type="Pfam" id="PF13407"/>
    </source>
</evidence>
<feature type="signal peptide" evidence="4">
    <location>
        <begin position="1"/>
        <end position="21"/>
    </location>
</feature>
<dbReference type="AlphaFoldDB" id="A0A1E7KM03"/>
<organism evidence="6 7">
    <name type="scientific">Streptomyces oceani</name>
    <dbReference type="NCBI Taxonomy" id="1075402"/>
    <lineage>
        <taxon>Bacteria</taxon>
        <taxon>Bacillati</taxon>
        <taxon>Actinomycetota</taxon>
        <taxon>Actinomycetes</taxon>
        <taxon>Kitasatosporales</taxon>
        <taxon>Streptomycetaceae</taxon>
        <taxon>Streptomyces</taxon>
    </lineage>
</organism>
<dbReference type="Proteomes" id="UP000176101">
    <property type="component" value="Unassembled WGS sequence"/>
</dbReference>
<dbReference type="Gene3D" id="3.40.50.2300">
    <property type="match status" value="2"/>
</dbReference>
<evidence type="ECO:0000313" key="6">
    <source>
        <dbReference type="EMBL" id="OEV04940.1"/>
    </source>
</evidence>
<dbReference type="PANTHER" id="PTHR46847">
    <property type="entry name" value="D-ALLOSE-BINDING PERIPLASMIC PROTEIN-RELATED"/>
    <property type="match status" value="1"/>
</dbReference>
<protein>
    <recommendedName>
        <fullName evidence="5">Periplasmic binding protein domain-containing protein</fullName>
    </recommendedName>
</protein>
<evidence type="ECO:0000256" key="2">
    <source>
        <dbReference type="ARBA" id="ARBA00007639"/>
    </source>
</evidence>
<keyword evidence="7" id="KW-1185">Reference proteome</keyword>
<reference evidence="6 7" key="1">
    <citation type="journal article" date="2016" name="Front. Microbiol.">
        <title>Comparative Genomics Analysis of Streptomyces Species Reveals Their Adaptation to the Marine Environment and Their Diversity at the Genomic Level.</title>
        <authorList>
            <person name="Tian X."/>
            <person name="Zhang Z."/>
            <person name="Yang T."/>
            <person name="Chen M."/>
            <person name="Li J."/>
            <person name="Chen F."/>
            <person name="Yang J."/>
            <person name="Li W."/>
            <person name="Zhang B."/>
            <person name="Zhang Z."/>
            <person name="Wu J."/>
            <person name="Zhang C."/>
            <person name="Long L."/>
            <person name="Xiao J."/>
        </authorList>
    </citation>
    <scope>NUCLEOTIDE SEQUENCE [LARGE SCALE GENOMIC DNA]</scope>
    <source>
        <strain evidence="6 7">SCSIO 02100</strain>
    </source>
</reference>
<comment type="caution">
    <text evidence="6">The sequence shown here is derived from an EMBL/GenBank/DDBJ whole genome shotgun (WGS) entry which is preliminary data.</text>
</comment>
<dbReference type="GO" id="GO:0030246">
    <property type="term" value="F:carbohydrate binding"/>
    <property type="evidence" value="ECO:0007669"/>
    <property type="project" value="UniProtKB-ARBA"/>
</dbReference>
<comment type="subcellular location">
    <subcellularLocation>
        <location evidence="1">Cell envelope</location>
    </subcellularLocation>
</comment>
<dbReference type="InterPro" id="IPR028082">
    <property type="entry name" value="Peripla_BP_I"/>
</dbReference>
<dbReference type="SUPFAM" id="SSF53822">
    <property type="entry name" value="Periplasmic binding protein-like I"/>
    <property type="match status" value="1"/>
</dbReference>
<evidence type="ECO:0000256" key="3">
    <source>
        <dbReference type="ARBA" id="ARBA00022729"/>
    </source>
</evidence>
<keyword evidence="3 4" id="KW-0732">Signal</keyword>
<comment type="similarity">
    <text evidence="2">Belongs to the bacterial solute-binding protein 2 family.</text>
</comment>
<dbReference type="EMBL" id="LJGU01000108">
    <property type="protein sequence ID" value="OEV04940.1"/>
    <property type="molecule type" value="Genomic_DNA"/>
</dbReference>
<dbReference type="InterPro" id="IPR025997">
    <property type="entry name" value="SBP_2_dom"/>
</dbReference>
<dbReference type="PATRIC" id="fig|1075402.3.peg.3138"/>
<sequence length="330" mass="35959">MRRATRGYAALGLVLTLAVTAGCTSKAPTNEDAGDRNKDEFVIGYSQSNNAEPYRAQINLQLRYYMEKYPKLKLLPISDGQQSSATQLSQVQTFIEKGVDVLLVSPNEPDPLTPVVEMACEARIPVVLLDRSVNTDCHTSFIGGDNYEIGKKAGERAVRELPDGGRVAELRGVLSAKPQIERHKGFMDAIKGHDIKVVAQREAKWLRADATKVTQQWLQGGKKIDLIFSHNDPMALGAFLAAKSAGKAKKTKFLGIDGLAIPSGGIRAVQQGKLDATYLYPTGAKEAARTVADIVAGRKVPKKQTLETVEINSENAAEIYQKYDMSGKIE</sequence>
<dbReference type="PANTHER" id="PTHR46847:SF1">
    <property type="entry name" value="D-ALLOSE-BINDING PERIPLASMIC PROTEIN-RELATED"/>
    <property type="match status" value="1"/>
</dbReference>
<accession>A0A1E7KM03</accession>
<dbReference type="STRING" id="1075402.AN216_04795"/>